<evidence type="ECO:0000313" key="3">
    <source>
        <dbReference type="Proteomes" id="UP000664132"/>
    </source>
</evidence>
<keyword evidence="1" id="KW-0812">Transmembrane</keyword>
<comment type="caution">
    <text evidence="2">The sequence shown here is derived from an EMBL/GenBank/DDBJ whole genome shotgun (WGS) entry which is preliminary data.</text>
</comment>
<evidence type="ECO:0000313" key="2">
    <source>
        <dbReference type="EMBL" id="KAG4420322.1"/>
    </source>
</evidence>
<name>A0A8H7TIQ1_9HELO</name>
<organism evidence="2 3">
    <name type="scientific">Cadophora malorum</name>
    <dbReference type="NCBI Taxonomy" id="108018"/>
    <lineage>
        <taxon>Eukaryota</taxon>
        <taxon>Fungi</taxon>
        <taxon>Dikarya</taxon>
        <taxon>Ascomycota</taxon>
        <taxon>Pezizomycotina</taxon>
        <taxon>Leotiomycetes</taxon>
        <taxon>Helotiales</taxon>
        <taxon>Ploettnerulaceae</taxon>
        <taxon>Cadophora</taxon>
    </lineage>
</organism>
<dbReference type="AlphaFoldDB" id="A0A8H7TIQ1"/>
<sequence>MSINVCAISPRALVKTVHFQNNETGVDSPLEDLKIIKTEPKVYPSREDLPLWGIENLGWNLSIHEIQYSKSEALWTHQGETFYIPATFEDGYDMYFGDSMAATRLPGIINAITYSEFAAQGTMFDYDGDTDQAMAVKWVNLTSSFDRIHKIPRVIWIDIAANIMVESKSVLSVFPDHKMEVQTFRRKITYNYVYAIPALICWIIWFGSLVLILSLLLFKEARTRLALGRLRRMINNLSVGRALIIGEGTSMNERAADLSTQEWLESFGKREIDLQRMSYEWGKEPIELQRSQTPSESLLSKPQTG</sequence>
<evidence type="ECO:0000256" key="1">
    <source>
        <dbReference type="SAM" id="Phobius"/>
    </source>
</evidence>
<proteinExistence type="predicted"/>
<gene>
    <name evidence="2" type="ORF">IFR04_006528</name>
</gene>
<keyword evidence="1" id="KW-1133">Transmembrane helix</keyword>
<dbReference type="EMBL" id="JAFJYH010000086">
    <property type="protein sequence ID" value="KAG4420322.1"/>
    <property type="molecule type" value="Genomic_DNA"/>
</dbReference>
<dbReference type="Proteomes" id="UP000664132">
    <property type="component" value="Unassembled WGS sequence"/>
</dbReference>
<reference evidence="2" key="1">
    <citation type="submission" date="2021-02" db="EMBL/GenBank/DDBJ databases">
        <title>Genome sequence Cadophora malorum strain M34.</title>
        <authorList>
            <person name="Stefanovic E."/>
            <person name="Vu D."/>
            <person name="Scully C."/>
            <person name="Dijksterhuis J."/>
            <person name="Roader J."/>
            <person name="Houbraken J."/>
        </authorList>
    </citation>
    <scope>NUCLEOTIDE SEQUENCE</scope>
    <source>
        <strain evidence="2">M34</strain>
    </source>
</reference>
<protein>
    <submittedName>
        <fullName evidence="2">Uncharacterized protein</fullName>
    </submittedName>
</protein>
<keyword evidence="3" id="KW-1185">Reference proteome</keyword>
<accession>A0A8H7TIQ1</accession>
<dbReference type="OrthoDB" id="3562212at2759"/>
<feature type="transmembrane region" description="Helical" evidence="1">
    <location>
        <begin position="192"/>
        <end position="218"/>
    </location>
</feature>
<keyword evidence="1" id="KW-0472">Membrane</keyword>